<dbReference type="EMBL" id="BARU01027712">
    <property type="protein sequence ID" value="GAH75977.1"/>
    <property type="molecule type" value="Genomic_DNA"/>
</dbReference>
<evidence type="ECO:0000313" key="1">
    <source>
        <dbReference type="EMBL" id="GAH75977.1"/>
    </source>
</evidence>
<name>X1I2S3_9ZZZZ</name>
<organism evidence="1">
    <name type="scientific">marine sediment metagenome</name>
    <dbReference type="NCBI Taxonomy" id="412755"/>
    <lineage>
        <taxon>unclassified sequences</taxon>
        <taxon>metagenomes</taxon>
        <taxon>ecological metagenomes</taxon>
    </lineage>
</organism>
<sequence length="151" mass="16731">EKWKLELKLKNTGTIGDFRGYLVFSFLNKGKSQSYQIIKPIDASIVGPIASSPKSILFGSMQPGETAQQLVSLNIDKGSNNHFEILSVDNTDPNHIQAKVLSQDLGKDVLITMNAPSEEGIFEGRIIITVQLDKLYKLYVTYLGCVVENQN</sequence>
<reference evidence="1" key="1">
    <citation type="journal article" date="2014" name="Front. Microbiol.">
        <title>High frequency of phylogenetically diverse reductive dehalogenase-homologous genes in deep subseafloor sedimentary metagenomes.</title>
        <authorList>
            <person name="Kawai M."/>
            <person name="Futagami T."/>
            <person name="Toyoda A."/>
            <person name="Takaki Y."/>
            <person name="Nishi S."/>
            <person name="Hori S."/>
            <person name="Arai W."/>
            <person name="Tsubouchi T."/>
            <person name="Morono Y."/>
            <person name="Uchiyama I."/>
            <person name="Ito T."/>
            <person name="Fujiyama A."/>
            <person name="Inagaki F."/>
            <person name="Takami H."/>
        </authorList>
    </citation>
    <scope>NUCLEOTIDE SEQUENCE</scope>
    <source>
        <strain evidence="1">Expedition CK06-06</strain>
    </source>
</reference>
<accession>X1I2S3</accession>
<dbReference type="AlphaFoldDB" id="X1I2S3"/>
<feature type="non-terminal residue" evidence="1">
    <location>
        <position position="1"/>
    </location>
</feature>
<gene>
    <name evidence="1" type="ORF">S03H2_44328</name>
</gene>
<comment type="caution">
    <text evidence="1">The sequence shown here is derived from an EMBL/GenBank/DDBJ whole genome shotgun (WGS) entry which is preliminary data.</text>
</comment>
<protein>
    <submittedName>
        <fullName evidence="1">Uncharacterized protein</fullName>
    </submittedName>
</protein>
<proteinExistence type="predicted"/>